<dbReference type="SUPFAM" id="SSF53187">
    <property type="entry name" value="Zn-dependent exopeptidases"/>
    <property type="match status" value="1"/>
</dbReference>
<dbReference type="PATRIC" id="fig|1131731.3.peg.2964"/>
<dbReference type="NCBIfam" id="TIGR02867">
    <property type="entry name" value="spore_II_P"/>
    <property type="match status" value="1"/>
</dbReference>
<evidence type="ECO:0000313" key="2">
    <source>
        <dbReference type="EMBL" id="EKN64223.1"/>
    </source>
</evidence>
<dbReference type="EMBL" id="AJLR01000121">
    <property type="protein sequence ID" value="EKN64223.1"/>
    <property type="molecule type" value="Genomic_DNA"/>
</dbReference>
<proteinExistence type="predicted"/>
<keyword evidence="1" id="KW-0812">Transmembrane</keyword>
<evidence type="ECO:0000313" key="3">
    <source>
        <dbReference type="Proteomes" id="UP000006315"/>
    </source>
</evidence>
<keyword evidence="3" id="KW-1185">Reference proteome</keyword>
<dbReference type="Gene3D" id="3.40.630.40">
    <property type="entry name" value="Zn-dependent exopeptidases"/>
    <property type="match status" value="1"/>
</dbReference>
<keyword evidence="1" id="KW-1133">Transmembrane helix</keyword>
<reference evidence="2 3" key="1">
    <citation type="journal article" date="2012" name="Front. Microbiol.">
        <title>Redundancy and modularity in membrane-associated dissimilatory nitrate reduction in Bacillus.</title>
        <authorList>
            <person name="Heylen K."/>
            <person name="Keltjens J."/>
        </authorList>
    </citation>
    <scope>NUCLEOTIDE SEQUENCE [LARGE SCALE GENOMIC DNA]</scope>
    <source>
        <strain evidence="2 3">LMG 9581</strain>
    </source>
</reference>
<keyword evidence="1" id="KW-0472">Membrane</keyword>
<dbReference type="STRING" id="1131731.BAZO_14469"/>
<organism evidence="2 3">
    <name type="scientific">Schinkia azotoformans LMG 9581</name>
    <dbReference type="NCBI Taxonomy" id="1131731"/>
    <lineage>
        <taxon>Bacteria</taxon>
        <taxon>Bacillati</taxon>
        <taxon>Bacillota</taxon>
        <taxon>Bacilli</taxon>
        <taxon>Bacillales</taxon>
        <taxon>Bacillaceae</taxon>
        <taxon>Calidifontibacillus/Schinkia group</taxon>
        <taxon>Schinkia</taxon>
    </lineage>
</organism>
<dbReference type="Proteomes" id="UP000006315">
    <property type="component" value="Unassembled WGS sequence"/>
</dbReference>
<sequence>MRLRNLMISFNGNTIIKPIIMVTISMMVMFVIAGMLTALKPELRISSSSINEWSKQLDTTAYIHLLGFENQYFKQAFEETERTPISLSTLFFELATSINPNDPRSLLGRELPGFSLFDGEIIVAGQGTNYTNMPIESSPPMEVLLQEREASIESLEKLDESKNINPPTMTTNGKKVVYIYTTHSRESYLPHLPEGTKVSEAYSHEANVMTVAEKLSKELENRGIGTQFEGTDITKLLSDKGLNYSKSYEVSRPVVKDAMANNRDLRYFIDIHRDSQPHKITTTKINGKDYARTIFIIGGEHAKYEQNLKMATDLHNLLEKEYPGLSRGVTKKQGEGTNGKFNQDLSENAILIEMGGPENSLEEVYRTVEAIAEIFSEYYWQAEEVNG</sequence>
<feature type="transmembrane region" description="Helical" evidence="1">
    <location>
        <begin position="20"/>
        <end position="39"/>
    </location>
</feature>
<protein>
    <submittedName>
        <fullName evidence="2">Stage II sporulation protein P</fullName>
    </submittedName>
</protein>
<evidence type="ECO:0000256" key="1">
    <source>
        <dbReference type="SAM" id="Phobius"/>
    </source>
</evidence>
<name>K6D809_SCHAZ</name>
<dbReference type="Pfam" id="PF07454">
    <property type="entry name" value="SpoIIP"/>
    <property type="match status" value="1"/>
</dbReference>
<dbReference type="InterPro" id="IPR010897">
    <property type="entry name" value="Spore_II_P"/>
</dbReference>
<accession>K6D809</accession>
<gene>
    <name evidence="2" type="ORF">BAZO_14469</name>
</gene>
<comment type="caution">
    <text evidence="2">The sequence shown here is derived from an EMBL/GenBank/DDBJ whole genome shotgun (WGS) entry which is preliminary data.</text>
</comment>
<dbReference type="AlphaFoldDB" id="K6D809"/>